<dbReference type="RefSeq" id="WP_080269472.1">
    <property type="nucleotide sequence ID" value="NZ_JYHK01000071.1"/>
</dbReference>
<dbReference type="AlphaFoldDB" id="A0A0Q0CSP6"/>
<comment type="caution">
    <text evidence="1">The sequence shown here is derived from an EMBL/GenBank/DDBJ whole genome shotgun (WGS) entry which is preliminary data.</text>
</comment>
<sequence length="332" mass="36607">MTLWVIVSEPGYMERQDAISISANHPDPQYVAFFNRAIAGEFGEILEPSELMIRMNVNAESSVYLAKATKRINELDNQLVNLQEAIASGLATEAQLKSRPALQTELDAYALYRAQLANLDALPGFPMSFVWPVPPAMPFIYLQPPEVSTPPTGVSEDEMPWIMSSIRNPRWADRVRLAIVLLVVFEKTKYLHGEEEVTVSANGKPQAVELYNRAIAGEFGSILDPIEPVDTGDVVGQRSTYSGMATAKIDSLISRLVTLQSAIDAQLKILPALQAELDAYRLYRVQLAQLDAHPGFPGSFVWPVPPASPFVYVKPIEQPTPFIGVSADELPK</sequence>
<name>A0A0Q0CSP6_9PSED</name>
<accession>A0A0Q0CSP6</accession>
<reference evidence="1 2" key="1">
    <citation type="submission" date="2015-09" db="EMBL/GenBank/DDBJ databases">
        <title>Genome announcement of multiple Pseudomonas syringae strains.</title>
        <authorList>
            <person name="Thakur S."/>
            <person name="Wang P.W."/>
            <person name="Gong Y."/>
            <person name="Weir B.S."/>
            <person name="Guttman D.S."/>
        </authorList>
    </citation>
    <scope>NUCLEOTIDE SEQUENCE [LARGE SCALE GENOMIC DNA]</scope>
    <source>
        <strain evidence="1 2">ICMP3963</strain>
    </source>
</reference>
<dbReference type="EMBL" id="LJRR01000446">
    <property type="protein sequence ID" value="KPZ08962.1"/>
    <property type="molecule type" value="Genomic_DNA"/>
</dbReference>
<protein>
    <submittedName>
        <fullName evidence="1">Tail fiber assembly domain-containing protein</fullName>
    </submittedName>
</protein>
<dbReference type="PATRIC" id="fig|251703.9.peg.3442"/>
<dbReference type="Proteomes" id="UP000050317">
    <property type="component" value="Unassembled WGS sequence"/>
</dbReference>
<proteinExistence type="predicted"/>
<gene>
    <name evidence="1" type="ORF">ALO40_02450</name>
</gene>
<evidence type="ECO:0000313" key="1">
    <source>
        <dbReference type="EMBL" id="KPZ08962.1"/>
    </source>
</evidence>
<evidence type="ECO:0000313" key="2">
    <source>
        <dbReference type="Proteomes" id="UP000050317"/>
    </source>
</evidence>
<organism evidence="1 2">
    <name type="scientific">Pseudomonas syringae pv. viburni</name>
    <dbReference type="NCBI Taxonomy" id="251703"/>
    <lineage>
        <taxon>Bacteria</taxon>
        <taxon>Pseudomonadati</taxon>
        <taxon>Pseudomonadota</taxon>
        <taxon>Gammaproteobacteria</taxon>
        <taxon>Pseudomonadales</taxon>
        <taxon>Pseudomonadaceae</taxon>
        <taxon>Pseudomonas</taxon>
    </lineage>
</organism>